<sequence length="205" mass="21694">MGKEPEEIEREIEETRARMGERVDALTYKADVKARVGDSIAEKRDNLVDKVKGLMPGSSDEAPSATDVKDQATGRVKALVSKGSERAPSREDLKQQAQRAKGLAQDNPLGLAAGAVAVGFLLGLLLPSTRMEDEKLGQAADTVKAKAAEAGQEALDHGRQVAQDVAQSAKETAQESGSQHASELSDSAQQKASEAADDVRSQTQS</sequence>
<evidence type="ECO:0000256" key="1">
    <source>
        <dbReference type="SAM" id="MobiDB-lite"/>
    </source>
</evidence>
<evidence type="ECO:0000313" key="2">
    <source>
        <dbReference type="EMBL" id="MBJ7596897.1"/>
    </source>
</evidence>
<gene>
    <name evidence="2" type="ORF">JF922_02260</name>
</gene>
<dbReference type="EMBL" id="JAEKNR010000028">
    <property type="protein sequence ID" value="MBJ7596897.1"/>
    <property type="molecule type" value="Genomic_DNA"/>
</dbReference>
<comment type="caution">
    <text evidence="2">The sequence shown here is derived from an EMBL/GenBank/DDBJ whole genome shotgun (WGS) entry which is preliminary data.</text>
</comment>
<feature type="compositionally biased region" description="Basic and acidic residues" evidence="1">
    <location>
        <begin position="83"/>
        <end position="94"/>
    </location>
</feature>
<protein>
    <submittedName>
        <fullName evidence="2">DUF3618 domain-containing protein</fullName>
    </submittedName>
</protein>
<dbReference type="InterPro" id="IPR022062">
    <property type="entry name" value="DUF3618"/>
</dbReference>
<keyword evidence="3" id="KW-1185">Reference proteome</keyword>
<dbReference type="Pfam" id="PF12277">
    <property type="entry name" value="DUF3618"/>
    <property type="match status" value="1"/>
</dbReference>
<dbReference type="RefSeq" id="WP_338198727.1">
    <property type="nucleotide sequence ID" value="NZ_JAEKNR010000028.1"/>
</dbReference>
<name>A0A934K3Y7_9BACT</name>
<accession>A0A934K3Y7</accession>
<feature type="region of interest" description="Disordered" evidence="1">
    <location>
        <begin position="51"/>
        <end position="102"/>
    </location>
</feature>
<proteinExistence type="predicted"/>
<organism evidence="2 3">
    <name type="scientific">Candidatus Nephthysia bennettiae</name>
    <dbReference type="NCBI Taxonomy" id="3127016"/>
    <lineage>
        <taxon>Bacteria</taxon>
        <taxon>Bacillati</taxon>
        <taxon>Candidatus Dormiibacterota</taxon>
        <taxon>Candidatus Dormibacteria</taxon>
        <taxon>Candidatus Dormibacterales</taxon>
        <taxon>Candidatus Dormibacteraceae</taxon>
        <taxon>Candidatus Nephthysia</taxon>
    </lineage>
</organism>
<dbReference type="AlphaFoldDB" id="A0A934K3Y7"/>
<dbReference type="Proteomes" id="UP000612893">
    <property type="component" value="Unassembled WGS sequence"/>
</dbReference>
<reference evidence="2" key="1">
    <citation type="submission" date="2020-10" db="EMBL/GenBank/DDBJ databases">
        <title>Ca. Dormibacterota MAGs.</title>
        <authorList>
            <person name="Montgomery K."/>
        </authorList>
    </citation>
    <scope>NUCLEOTIDE SEQUENCE [LARGE SCALE GENOMIC DNA]</scope>
    <source>
        <strain evidence="2">SC8812_S17_10</strain>
    </source>
</reference>
<feature type="compositionally biased region" description="Polar residues" evidence="1">
    <location>
        <begin position="165"/>
        <end position="192"/>
    </location>
</feature>
<evidence type="ECO:0000313" key="3">
    <source>
        <dbReference type="Proteomes" id="UP000612893"/>
    </source>
</evidence>
<feature type="region of interest" description="Disordered" evidence="1">
    <location>
        <begin position="148"/>
        <end position="205"/>
    </location>
</feature>